<organism evidence="2 3">
    <name type="scientific">Patellaria atrata CBS 101060</name>
    <dbReference type="NCBI Taxonomy" id="1346257"/>
    <lineage>
        <taxon>Eukaryota</taxon>
        <taxon>Fungi</taxon>
        <taxon>Dikarya</taxon>
        <taxon>Ascomycota</taxon>
        <taxon>Pezizomycotina</taxon>
        <taxon>Dothideomycetes</taxon>
        <taxon>Dothideomycetes incertae sedis</taxon>
        <taxon>Patellariales</taxon>
        <taxon>Patellariaceae</taxon>
        <taxon>Patellaria</taxon>
    </lineage>
</organism>
<keyword evidence="1" id="KW-1133">Transmembrane helix</keyword>
<evidence type="ECO:0000313" key="2">
    <source>
        <dbReference type="EMBL" id="KAF2834533.1"/>
    </source>
</evidence>
<dbReference type="OrthoDB" id="2830640at2759"/>
<keyword evidence="1" id="KW-0472">Membrane</keyword>
<evidence type="ECO:0000313" key="3">
    <source>
        <dbReference type="Proteomes" id="UP000799429"/>
    </source>
</evidence>
<feature type="non-terminal residue" evidence="2">
    <location>
        <position position="96"/>
    </location>
</feature>
<gene>
    <name evidence="2" type="ORF">M501DRAFT_922224</name>
</gene>
<feature type="transmembrane region" description="Helical" evidence="1">
    <location>
        <begin position="73"/>
        <end position="93"/>
    </location>
</feature>
<name>A0A9P4S1E8_9PEZI</name>
<evidence type="ECO:0000256" key="1">
    <source>
        <dbReference type="SAM" id="Phobius"/>
    </source>
</evidence>
<dbReference type="Proteomes" id="UP000799429">
    <property type="component" value="Unassembled WGS sequence"/>
</dbReference>
<proteinExistence type="predicted"/>
<keyword evidence="1" id="KW-0812">Transmembrane</keyword>
<reference evidence="2" key="1">
    <citation type="journal article" date="2020" name="Stud. Mycol.">
        <title>101 Dothideomycetes genomes: a test case for predicting lifestyles and emergence of pathogens.</title>
        <authorList>
            <person name="Haridas S."/>
            <person name="Albert R."/>
            <person name="Binder M."/>
            <person name="Bloem J."/>
            <person name="Labutti K."/>
            <person name="Salamov A."/>
            <person name="Andreopoulos B."/>
            <person name="Baker S."/>
            <person name="Barry K."/>
            <person name="Bills G."/>
            <person name="Bluhm B."/>
            <person name="Cannon C."/>
            <person name="Castanera R."/>
            <person name="Culley D."/>
            <person name="Daum C."/>
            <person name="Ezra D."/>
            <person name="Gonzalez J."/>
            <person name="Henrissat B."/>
            <person name="Kuo A."/>
            <person name="Liang C."/>
            <person name="Lipzen A."/>
            <person name="Lutzoni F."/>
            <person name="Magnuson J."/>
            <person name="Mondo S."/>
            <person name="Nolan M."/>
            <person name="Ohm R."/>
            <person name="Pangilinan J."/>
            <person name="Park H.-J."/>
            <person name="Ramirez L."/>
            <person name="Alfaro M."/>
            <person name="Sun H."/>
            <person name="Tritt A."/>
            <person name="Yoshinaga Y."/>
            <person name="Zwiers L.-H."/>
            <person name="Turgeon B."/>
            <person name="Goodwin S."/>
            <person name="Spatafora J."/>
            <person name="Crous P."/>
            <person name="Grigoriev I."/>
        </authorList>
    </citation>
    <scope>NUCLEOTIDE SEQUENCE</scope>
    <source>
        <strain evidence="2">CBS 101060</strain>
    </source>
</reference>
<comment type="caution">
    <text evidence="2">The sequence shown here is derived from an EMBL/GenBank/DDBJ whole genome shotgun (WGS) entry which is preliminary data.</text>
</comment>
<keyword evidence="3" id="KW-1185">Reference proteome</keyword>
<dbReference type="EMBL" id="MU006117">
    <property type="protein sequence ID" value="KAF2834533.1"/>
    <property type="molecule type" value="Genomic_DNA"/>
</dbReference>
<dbReference type="AlphaFoldDB" id="A0A9P4S1E8"/>
<feature type="transmembrane region" description="Helical" evidence="1">
    <location>
        <begin position="34"/>
        <end position="53"/>
    </location>
</feature>
<sequence length="96" mass="10835">IQLQVLFNLIAQEDQNTNIKIASASKRDSTSMKAIAAVTMAFLPGTFVATLLSMDIFKWDANEASGVISARFWIYWAITVPLTLLTFVTWGLWMRY</sequence>
<feature type="non-terminal residue" evidence="2">
    <location>
        <position position="1"/>
    </location>
</feature>
<protein>
    <submittedName>
        <fullName evidence="2">Uncharacterized protein</fullName>
    </submittedName>
</protein>
<dbReference type="Gene3D" id="1.20.58.340">
    <property type="entry name" value="Magnesium transport protein CorA, transmembrane region"/>
    <property type="match status" value="1"/>
</dbReference>
<accession>A0A9P4S1E8</accession>